<gene>
    <name evidence="3" type="ORF">JKA74_09655</name>
</gene>
<proteinExistence type="inferred from homology"/>
<dbReference type="CDD" id="cd00586">
    <property type="entry name" value="4HBT"/>
    <property type="match status" value="1"/>
</dbReference>
<dbReference type="PANTHER" id="PTHR31793:SF27">
    <property type="entry name" value="NOVEL THIOESTERASE SUPERFAMILY DOMAIN AND SAPOSIN A-TYPE DOMAIN CONTAINING PROTEIN (0610012H03RIK)"/>
    <property type="match status" value="1"/>
</dbReference>
<dbReference type="Gene3D" id="3.10.129.10">
    <property type="entry name" value="Hotdog Thioesterase"/>
    <property type="match status" value="1"/>
</dbReference>
<dbReference type="SUPFAM" id="SSF54637">
    <property type="entry name" value="Thioesterase/thiol ester dehydrase-isomerase"/>
    <property type="match status" value="1"/>
</dbReference>
<dbReference type="GO" id="GO:0047617">
    <property type="term" value="F:fatty acyl-CoA hydrolase activity"/>
    <property type="evidence" value="ECO:0007669"/>
    <property type="project" value="TreeGrafter"/>
</dbReference>
<name>A0A934WYS5_9BACT</name>
<protein>
    <submittedName>
        <fullName evidence="3">Acyl-CoA thioesterase</fullName>
    </submittedName>
</protein>
<keyword evidence="4" id="KW-1185">Reference proteome</keyword>
<comment type="similarity">
    <text evidence="1">Belongs to the 4-hydroxybenzoyl-CoA thioesterase family.</text>
</comment>
<dbReference type="Proteomes" id="UP000611723">
    <property type="component" value="Unassembled WGS sequence"/>
</dbReference>
<sequence>MKNNLKVSLDVPIRFSEVDSLSIVWHGNYLKYFEDVREEFGRKFGFDYLSVRDLGYVMPIITVDLKYKKAIRYGDLLTVNIFYKYSKAAKLCFDYTIQNQEQELMCTGYSEQVFLDLNDKLQIIDPPFFKAWKENQNV</sequence>
<comment type="caution">
    <text evidence="3">The sequence shown here is derived from an EMBL/GenBank/DDBJ whole genome shotgun (WGS) entry which is preliminary data.</text>
</comment>
<dbReference type="Pfam" id="PF13279">
    <property type="entry name" value="4HBT_2"/>
    <property type="match status" value="1"/>
</dbReference>
<dbReference type="InterPro" id="IPR006684">
    <property type="entry name" value="YbgC/YbaW"/>
</dbReference>
<evidence type="ECO:0000256" key="1">
    <source>
        <dbReference type="ARBA" id="ARBA00005953"/>
    </source>
</evidence>
<dbReference type="InterPro" id="IPR029069">
    <property type="entry name" value="HotDog_dom_sf"/>
</dbReference>
<organism evidence="3 4">
    <name type="scientific">Marivirga aurantiaca</name>
    <dbReference type="NCBI Taxonomy" id="2802615"/>
    <lineage>
        <taxon>Bacteria</taxon>
        <taxon>Pseudomonadati</taxon>
        <taxon>Bacteroidota</taxon>
        <taxon>Cytophagia</taxon>
        <taxon>Cytophagales</taxon>
        <taxon>Marivirgaceae</taxon>
        <taxon>Marivirga</taxon>
    </lineage>
</organism>
<dbReference type="InterPro" id="IPR050563">
    <property type="entry name" value="4-hydroxybenzoyl-CoA_TE"/>
</dbReference>
<dbReference type="PANTHER" id="PTHR31793">
    <property type="entry name" value="4-HYDROXYBENZOYL-COA THIOESTERASE FAMILY MEMBER"/>
    <property type="match status" value="1"/>
</dbReference>
<accession>A0A934WYS5</accession>
<evidence type="ECO:0000256" key="2">
    <source>
        <dbReference type="ARBA" id="ARBA00022801"/>
    </source>
</evidence>
<dbReference type="PIRSF" id="PIRSF003230">
    <property type="entry name" value="YbgC"/>
    <property type="match status" value="1"/>
</dbReference>
<dbReference type="EMBL" id="JAEQBW010000003">
    <property type="protein sequence ID" value="MBK6265305.1"/>
    <property type="molecule type" value="Genomic_DNA"/>
</dbReference>
<keyword evidence="2" id="KW-0378">Hydrolase</keyword>
<dbReference type="AlphaFoldDB" id="A0A934WYS5"/>
<evidence type="ECO:0000313" key="3">
    <source>
        <dbReference type="EMBL" id="MBK6265305.1"/>
    </source>
</evidence>
<dbReference type="RefSeq" id="WP_201430973.1">
    <property type="nucleotide sequence ID" value="NZ_JAEQBW010000003.1"/>
</dbReference>
<evidence type="ECO:0000313" key="4">
    <source>
        <dbReference type="Proteomes" id="UP000611723"/>
    </source>
</evidence>
<reference evidence="3" key="1">
    <citation type="submission" date="2021-01" db="EMBL/GenBank/DDBJ databases">
        <title>Marivirga aurantiaca sp. nov., isolated from intertidal surface sediments.</title>
        <authorList>
            <person name="Zhang M."/>
        </authorList>
    </citation>
    <scope>NUCLEOTIDE SEQUENCE</scope>
    <source>
        <strain evidence="3">S37H4</strain>
    </source>
</reference>